<organism evidence="2 4">
    <name type="scientific">Pichia kudriavzevii</name>
    <name type="common">Yeast</name>
    <name type="synonym">Issatchenkia orientalis</name>
    <dbReference type="NCBI Taxonomy" id="4909"/>
    <lineage>
        <taxon>Eukaryota</taxon>
        <taxon>Fungi</taxon>
        <taxon>Dikarya</taxon>
        <taxon>Ascomycota</taxon>
        <taxon>Saccharomycotina</taxon>
        <taxon>Pichiomycetes</taxon>
        <taxon>Pichiales</taxon>
        <taxon>Pichiaceae</taxon>
        <taxon>Pichia</taxon>
    </lineage>
</organism>
<feature type="coiled-coil region" evidence="1">
    <location>
        <begin position="350"/>
        <end position="377"/>
    </location>
</feature>
<evidence type="ECO:0000313" key="4">
    <source>
        <dbReference type="Proteomes" id="UP000189274"/>
    </source>
</evidence>
<protein>
    <submittedName>
        <fullName evidence="2">Uncharacterized protein</fullName>
    </submittedName>
</protein>
<evidence type="ECO:0000313" key="3">
    <source>
        <dbReference type="EMBL" id="OUT24621.1"/>
    </source>
</evidence>
<evidence type="ECO:0000313" key="5">
    <source>
        <dbReference type="Proteomes" id="UP000195871"/>
    </source>
</evidence>
<accession>A0A1V2LRC8</accession>
<reference evidence="3 5" key="3">
    <citation type="submission" date="2017-05" db="EMBL/GenBank/DDBJ databases">
        <title>The Genome Sequence of Candida krusei Ckrusei653.</title>
        <authorList>
            <person name="Cuomo C."/>
            <person name="Forche A."/>
            <person name="Young S."/>
            <person name="Abouelleil A."/>
            <person name="Cao P."/>
            <person name="Chapman S."/>
            <person name="Cusick C."/>
            <person name="Shea T."/>
            <person name="Nusbaum C."/>
            <person name="Birren B."/>
        </authorList>
    </citation>
    <scope>NUCLEOTIDE SEQUENCE [LARGE SCALE GENOMIC DNA]</scope>
    <source>
        <strain evidence="3 5">Ckrusei653</strain>
    </source>
</reference>
<dbReference type="VEuPathDB" id="FungiDB:C5L36_0C09880"/>
<evidence type="ECO:0000313" key="2">
    <source>
        <dbReference type="EMBL" id="ONH76398.1"/>
    </source>
</evidence>
<dbReference type="Proteomes" id="UP000189274">
    <property type="component" value="Unassembled WGS sequence"/>
</dbReference>
<reference evidence="4" key="1">
    <citation type="journal article" date="2017" name="Genome Announc.">
        <title>Genome sequences of Cyberlindnera fabianii 65, Pichia kudriavzevii 129, and Saccharomyces cerevisiae 131 isolated from fermented masau fruits in Zimbabwe.</title>
        <authorList>
            <person name="van Rijswijck I.M.H."/>
            <person name="Derks M.F.L."/>
            <person name="Abee T."/>
            <person name="de Ridder D."/>
            <person name="Smid E.J."/>
        </authorList>
    </citation>
    <scope>NUCLEOTIDE SEQUENCE [LARGE SCALE GENOMIC DNA]</scope>
    <source>
        <strain evidence="4">129</strain>
    </source>
</reference>
<evidence type="ECO:0000256" key="1">
    <source>
        <dbReference type="SAM" id="Coils"/>
    </source>
</evidence>
<reference evidence="2" key="2">
    <citation type="submission" date="2017-01" db="EMBL/GenBank/DDBJ databases">
        <authorList>
            <person name="Mah S.A."/>
            <person name="Swanson W.J."/>
            <person name="Moy G.W."/>
            <person name="Vacquier V.D."/>
        </authorList>
    </citation>
    <scope>NUCLEOTIDE SEQUENCE [LARGE SCALE GENOMIC DNA]</scope>
    <source>
        <strain evidence="2">129</strain>
    </source>
</reference>
<dbReference type="EMBL" id="MQVM01000004">
    <property type="protein sequence ID" value="ONH76398.1"/>
    <property type="molecule type" value="Genomic_DNA"/>
</dbReference>
<proteinExistence type="predicted"/>
<comment type="caution">
    <text evidence="2">The sequence shown here is derived from an EMBL/GenBank/DDBJ whole genome shotgun (WGS) entry which is preliminary data.</text>
</comment>
<dbReference type="Proteomes" id="UP000195871">
    <property type="component" value="Unassembled WGS sequence"/>
</dbReference>
<keyword evidence="1" id="KW-0175">Coiled coil</keyword>
<gene>
    <name evidence="2" type="ORF">BOH78_1136</name>
    <name evidence="3" type="ORF">CAS74_001009</name>
</gene>
<sequence length="494" mass="56343">MSKNNKRQFKLPGSVLAKIRAPDSEQDTSKEPLTAVDFNEQGMVFEESGDRWFSSDLSKALRFYYRAHESYKQALKLDPLLNGALYNLPRLEFEVYNKFTKDESVISDDLINCADALNSCGPEGLFKDIQSLCKSFEVSINILHQAGKAEFIEWASYFNMAMCYFEYIENMGNDPSCLQNLGLKNELILTVQRCISLFDKVFCHMTNVLNNNAIDETVNLEAAAVVCTESYRMLASVYETLYNADLVAVMDSITSDFITKIDSFASTLSIDIIPPDTLTTLKIAKLMLNASRHQDFGQFLQVWSSENELNDILEKQLLEASSIRSFLEKYETNDIQIPLEIKWSVLSVMANQYRVINNKLREEITLLENSKSSENDALSSKISLLCSVFIERADIDLERSLMETPDAMQHKSILFNNCKNFLKNALIFSKKSGGLRESISGKNIRKKKQREALMRLCLIEGKSQDEWNQIIGEKYWPVEIEAIANVDAYKNFFS</sequence>
<dbReference type="EMBL" id="NHMM01000001">
    <property type="protein sequence ID" value="OUT24621.1"/>
    <property type="molecule type" value="Genomic_DNA"/>
</dbReference>
<name>A0A1V2LRC8_PICKU</name>
<dbReference type="AlphaFoldDB" id="A0A1V2LRC8"/>